<dbReference type="InterPro" id="IPR018713">
    <property type="entry name" value="MPAB/Lcp_cat_dom"/>
</dbReference>
<dbReference type="OrthoDB" id="108890at2"/>
<dbReference type="GO" id="GO:0016491">
    <property type="term" value="F:oxidoreductase activity"/>
    <property type="evidence" value="ECO:0007669"/>
    <property type="project" value="InterPro"/>
</dbReference>
<protein>
    <submittedName>
        <fullName evidence="2">DUF2236 domain-containing protein</fullName>
    </submittedName>
</protein>
<feature type="domain" description="ER-bound oxygenase mpaB/mpaB'/Rubber oxygenase catalytic" evidence="1">
    <location>
        <begin position="42"/>
        <end position="270"/>
    </location>
</feature>
<proteinExistence type="predicted"/>
<evidence type="ECO:0000313" key="2">
    <source>
        <dbReference type="EMBL" id="QGN38043.1"/>
    </source>
</evidence>
<gene>
    <name evidence="2" type="ORF">GJ746_12355</name>
</gene>
<name>A0A6B8MUP2_KLEOX</name>
<evidence type="ECO:0000259" key="1">
    <source>
        <dbReference type="Pfam" id="PF09995"/>
    </source>
</evidence>
<dbReference type="RefSeq" id="WP_154680462.1">
    <property type="nucleotide sequence ID" value="NZ_CP046115.1"/>
</dbReference>
<dbReference type="AlphaFoldDB" id="A0A6B8MUP2"/>
<reference evidence="2 3" key="1">
    <citation type="submission" date="2019-11" db="EMBL/GenBank/DDBJ databases">
        <title>Isolation and Application of One Kind of P-Hydroxybenzoic Acid Degrading Bacterium in Mitigating Cropping Obstacle of Cucumber.</title>
        <authorList>
            <person name="Wu F."/>
            <person name="An Y."/>
        </authorList>
    </citation>
    <scope>NUCLEOTIDE SEQUENCE [LARGE SCALE GENOMIC DNA]</scope>
    <source>
        <strain evidence="2 3">P620</strain>
    </source>
</reference>
<dbReference type="EMBL" id="CP046115">
    <property type="protein sequence ID" value="QGN38043.1"/>
    <property type="molecule type" value="Genomic_DNA"/>
</dbReference>
<dbReference type="PANTHER" id="PTHR36151">
    <property type="entry name" value="BLR2777 PROTEIN"/>
    <property type="match status" value="1"/>
</dbReference>
<evidence type="ECO:0000313" key="3">
    <source>
        <dbReference type="Proteomes" id="UP000427108"/>
    </source>
</evidence>
<dbReference type="Proteomes" id="UP000427108">
    <property type="component" value="Chromosome"/>
</dbReference>
<organism evidence="2 3">
    <name type="scientific">Klebsiella oxytoca</name>
    <dbReference type="NCBI Taxonomy" id="571"/>
    <lineage>
        <taxon>Bacteria</taxon>
        <taxon>Pseudomonadati</taxon>
        <taxon>Pseudomonadota</taxon>
        <taxon>Gammaproteobacteria</taxon>
        <taxon>Enterobacterales</taxon>
        <taxon>Enterobacteriaceae</taxon>
        <taxon>Klebsiella/Raoultella group</taxon>
        <taxon>Klebsiella</taxon>
    </lineage>
</organism>
<dbReference type="Pfam" id="PF09995">
    <property type="entry name" value="MPAB_Lcp_cat"/>
    <property type="match status" value="1"/>
</dbReference>
<sequence>MVSIRKTIEAQVLGLTGIALKEIDFEQPKGEPGLFGPRSAIWQVHGDFTSMLCGGVSALLLQMLHPLALAGVWDHSNFREDIFGRLRRTSQFISATTFGTTVDAERLIAKVQGIHLRVNGEDKDGTPYRASDPDLLTWVHVAECSSFMASHLRYKRSVVSAARQEQYYQEAGEIARRLGARDIPLTPRQVADYLQDMRPKLRYDERTREVAEVLLSTRLPGRMSQPVGRVMMRAGIDLLPLWAQEMLNLPMSALQRHSARIAVHGVARILRASVRNGAYHCAMRRMNEL</sequence>
<accession>A0A6B8MUP2</accession>
<dbReference type="PANTHER" id="PTHR36151:SF3">
    <property type="entry name" value="ER-BOUND OXYGENASE MPAB_MPAB'_RUBBER OXYGENASE CATALYTIC DOMAIN-CONTAINING PROTEIN"/>
    <property type="match status" value="1"/>
</dbReference>